<feature type="transmembrane region" description="Helical" evidence="1">
    <location>
        <begin position="53"/>
        <end position="71"/>
    </location>
</feature>
<feature type="transmembrane region" description="Helical" evidence="1">
    <location>
        <begin position="29"/>
        <end position="47"/>
    </location>
</feature>
<comment type="caution">
    <text evidence="2">The sequence shown here is derived from an EMBL/GenBank/DDBJ whole genome shotgun (WGS) entry which is preliminary data.</text>
</comment>
<feature type="transmembrane region" description="Helical" evidence="1">
    <location>
        <begin position="6"/>
        <end position="22"/>
    </location>
</feature>
<dbReference type="EMBL" id="BMPN01000007">
    <property type="protein sequence ID" value="GGJ72512.1"/>
    <property type="molecule type" value="Genomic_DNA"/>
</dbReference>
<keyword evidence="1" id="KW-1133">Transmembrane helix</keyword>
<dbReference type="Proteomes" id="UP000634435">
    <property type="component" value="Unassembled WGS sequence"/>
</dbReference>
<accession>A0ABQ2DTP3</accession>
<sequence>MEFIVSAVLILMMISIGVISRRNKQKNKIAAAYLFLVVASTSLAVYFNNMYSLVLYGLALLSSLLAFVFALKMKKNYSTQ</sequence>
<evidence type="ECO:0000313" key="2">
    <source>
        <dbReference type="EMBL" id="GGJ72512.1"/>
    </source>
</evidence>
<protein>
    <recommendedName>
        <fullName evidence="4">DUF2651 domain-containing protein</fullName>
    </recommendedName>
</protein>
<evidence type="ECO:0000313" key="3">
    <source>
        <dbReference type="Proteomes" id="UP000634435"/>
    </source>
</evidence>
<reference evidence="3" key="1">
    <citation type="journal article" date="2019" name="Int. J. Syst. Evol. Microbiol.">
        <title>The Global Catalogue of Microorganisms (GCM) 10K type strain sequencing project: providing services to taxonomists for standard genome sequencing and annotation.</title>
        <authorList>
            <consortium name="The Broad Institute Genomics Platform"/>
            <consortium name="The Broad Institute Genome Sequencing Center for Infectious Disease"/>
            <person name="Wu L."/>
            <person name="Ma J."/>
        </authorList>
    </citation>
    <scope>NUCLEOTIDE SEQUENCE [LARGE SCALE GENOMIC DNA]</scope>
    <source>
        <strain evidence="3">JCM 30071</strain>
    </source>
</reference>
<keyword evidence="1" id="KW-0472">Membrane</keyword>
<gene>
    <name evidence="2" type="ORF">GCM10007111_37640</name>
</gene>
<name>A0ABQ2DTP3_9BACI</name>
<organism evidence="2 3">
    <name type="scientific">Virgibacillus kapii</name>
    <dbReference type="NCBI Taxonomy" id="1638645"/>
    <lineage>
        <taxon>Bacteria</taxon>
        <taxon>Bacillati</taxon>
        <taxon>Bacillota</taxon>
        <taxon>Bacilli</taxon>
        <taxon>Bacillales</taxon>
        <taxon>Bacillaceae</taxon>
        <taxon>Virgibacillus</taxon>
    </lineage>
</organism>
<dbReference type="RefSeq" id="WP_021290391.1">
    <property type="nucleotide sequence ID" value="NZ_BMPN01000007.1"/>
</dbReference>
<keyword evidence="1" id="KW-0812">Transmembrane</keyword>
<proteinExistence type="predicted"/>
<evidence type="ECO:0000256" key="1">
    <source>
        <dbReference type="SAM" id="Phobius"/>
    </source>
</evidence>
<evidence type="ECO:0008006" key="4">
    <source>
        <dbReference type="Google" id="ProtNLM"/>
    </source>
</evidence>
<keyword evidence="3" id="KW-1185">Reference proteome</keyword>